<dbReference type="RefSeq" id="XP_025596775.1">
    <property type="nucleotide sequence ID" value="XM_025745893.1"/>
</dbReference>
<name>A0A316Z5A8_9BASI</name>
<dbReference type="AlphaFoldDB" id="A0A316Z5A8"/>
<dbReference type="GeneID" id="37273437"/>
<reference evidence="2 3" key="1">
    <citation type="journal article" date="2018" name="Mol. Biol. Evol.">
        <title>Broad Genomic Sampling Reveals a Smut Pathogenic Ancestry of the Fungal Clade Ustilaginomycotina.</title>
        <authorList>
            <person name="Kijpornyongpan T."/>
            <person name="Mondo S.J."/>
            <person name="Barry K."/>
            <person name="Sandor L."/>
            <person name="Lee J."/>
            <person name="Lipzen A."/>
            <person name="Pangilinan J."/>
            <person name="LaButti K."/>
            <person name="Hainaut M."/>
            <person name="Henrissat B."/>
            <person name="Grigoriev I.V."/>
            <person name="Spatafora J.W."/>
            <person name="Aime M.C."/>
        </authorList>
    </citation>
    <scope>NUCLEOTIDE SEQUENCE [LARGE SCALE GENOMIC DNA]</scope>
    <source>
        <strain evidence="2 3">MCA 4186</strain>
    </source>
</reference>
<gene>
    <name evidence="2" type="ORF">FA09DRAFT_90948</name>
</gene>
<proteinExistence type="predicted"/>
<feature type="region of interest" description="Disordered" evidence="1">
    <location>
        <begin position="1"/>
        <end position="30"/>
    </location>
</feature>
<organism evidence="2 3">
    <name type="scientific">Tilletiopsis washingtonensis</name>
    <dbReference type="NCBI Taxonomy" id="58919"/>
    <lineage>
        <taxon>Eukaryota</taxon>
        <taxon>Fungi</taxon>
        <taxon>Dikarya</taxon>
        <taxon>Basidiomycota</taxon>
        <taxon>Ustilaginomycotina</taxon>
        <taxon>Exobasidiomycetes</taxon>
        <taxon>Entylomatales</taxon>
        <taxon>Entylomatales incertae sedis</taxon>
        <taxon>Tilletiopsis</taxon>
    </lineage>
</organism>
<dbReference type="EMBL" id="KZ819299">
    <property type="protein sequence ID" value="PWN96496.1"/>
    <property type="molecule type" value="Genomic_DNA"/>
</dbReference>
<evidence type="ECO:0000313" key="3">
    <source>
        <dbReference type="Proteomes" id="UP000245946"/>
    </source>
</evidence>
<feature type="compositionally biased region" description="Basic residues" evidence="1">
    <location>
        <begin position="1"/>
        <end position="29"/>
    </location>
</feature>
<accession>A0A316Z5A8</accession>
<sequence>MERCHGRRSRAVTHTRTARRSGRRERQRAHGSGCGVLLSFVSMPSAAAVAAGGGGVSRAPGQGEACLNLRSCGSEVARSLSFPRSRRDRQGGGAGNAAALQHCALCSRRWASRYSTAALPARAAGLPSGRPLAQTCELPLETRARASAMRACRSGRQRPRCSTLSTARTPSSATEVLRLVMRTVRFDSACSVAPRLACLLWYAHRRRHRCVRC</sequence>
<keyword evidence="3" id="KW-1185">Reference proteome</keyword>
<evidence type="ECO:0000313" key="2">
    <source>
        <dbReference type="EMBL" id="PWN96496.1"/>
    </source>
</evidence>
<evidence type="ECO:0000256" key="1">
    <source>
        <dbReference type="SAM" id="MobiDB-lite"/>
    </source>
</evidence>
<protein>
    <submittedName>
        <fullName evidence="2">Uncharacterized protein</fullName>
    </submittedName>
</protein>
<dbReference type="Proteomes" id="UP000245946">
    <property type="component" value="Unassembled WGS sequence"/>
</dbReference>